<evidence type="ECO:0000256" key="5">
    <source>
        <dbReference type="ARBA" id="ARBA00022989"/>
    </source>
</evidence>
<feature type="transmembrane region" description="Helical" evidence="8">
    <location>
        <begin position="588"/>
        <end position="609"/>
    </location>
</feature>
<evidence type="ECO:0000256" key="6">
    <source>
        <dbReference type="ARBA" id="ARBA00023136"/>
    </source>
</evidence>
<evidence type="ECO:0000256" key="9">
    <source>
        <dbReference type="SAM" id="SignalP"/>
    </source>
</evidence>
<dbReference type="InterPro" id="IPR007688">
    <property type="entry name" value="Conjugal_tfr_TrbL/VirB6"/>
</dbReference>
<feature type="transmembrane region" description="Helical" evidence="8">
    <location>
        <begin position="550"/>
        <end position="576"/>
    </location>
</feature>
<keyword evidence="11" id="KW-1185">Reference proteome</keyword>
<evidence type="ECO:0000256" key="7">
    <source>
        <dbReference type="SAM" id="MobiDB-lite"/>
    </source>
</evidence>
<evidence type="ECO:0000256" key="1">
    <source>
        <dbReference type="ARBA" id="ARBA00004651"/>
    </source>
</evidence>
<accession>A0ABM9N875</accession>
<evidence type="ECO:0000313" key="11">
    <source>
        <dbReference type="Proteomes" id="UP001314181"/>
    </source>
</evidence>
<evidence type="ECO:0000256" key="4">
    <source>
        <dbReference type="ARBA" id="ARBA00022729"/>
    </source>
</evidence>
<keyword evidence="3 8" id="KW-0812">Transmembrane</keyword>
<reference evidence="10 11" key="1">
    <citation type="submission" date="2024-01" db="EMBL/GenBank/DDBJ databases">
        <authorList>
            <person name="Kunselman E."/>
        </authorList>
    </citation>
    <scope>NUCLEOTIDE SEQUENCE [LARGE SCALE GENOMIC DNA]</scope>
    <source>
        <strain evidence="10">2 abalone samples</strain>
    </source>
</reference>
<keyword evidence="5 8" id="KW-1133">Transmembrane helix</keyword>
<dbReference type="Pfam" id="PF04610">
    <property type="entry name" value="TrbL"/>
    <property type="match status" value="1"/>
</dbReference>
<keyword evidence="6 8" id="KW-0472">Membrane</keyword>
<comment type="caution">
    <text evidence="10">The sequence shown here is derived from an EMBL/GenBank/DDBJ whole genome shotgun (WGS) entry which is preliminary data.</text>
</comment>
<gene>
    <name evidence="10" type="ORF">CAXC1_300012</name>
</gene>
<comment type="subcellular location">
    <subcellularLocation>
        <location evidence="1">Cell membrane</location>
        <topology evidence="1">Multi-pass membrane protein</topology>
    </subcellularLocation>
</comment>
<feature type="region of interest" description="Disordered" evidence="7">
    <location>
        <begin position="746"/>
        <end position="788"/>
    </location>
</feature>
<evidence type="ECO:0000256" key="2">
    <source>
        <dbReference type="ARBA" id="ARBA00007802"/>
    </source>
</evidence>
<sequence length="788" mass="85527">MHKVIFFLIICLSAINVSYVQALSEPRITGNSGKAVDVHSKFVSSDDKNKMMSEYKAQLVSRVNGTLGLDVDHYECDLAIVTVLIADMLYPFVGSMLGGAGLVMGPALLGSANDIACWWSVVRNPVAVYPDVINPNSIEKMNSGHYKKIAHTSPDANVIIYTSTDNYEEAVRSSMSEYLTVCQRLPLPVNVLTPQNLTSEEIILKDSEALQWLLKRSGDLKCAKGKAGDSVTINSTVFDIYQLGDRICAKVVSALGIPTSWPQNTVGCHRTPVSGVAPMCPSSLPITNAENVIVSYDNTGCYSCYISPACYKEELRVAQSPLPIATSLVQCFLETVTLIVTGSQGSSGSMHACVKGGMLYNAQKKLFQTLQALLVLSLTLYGIKIMMGQDAPKKQDVVSLVLKITLILYFCAPDNGGMRKYYKYLQDLTVGLADILIASSGNQSICNYKTSEYVLPADASQMFRQHVPQLALWDRLDCRVMHYLGTPAFTLDAAVKTAIERGNQSVQVSKKFMFFIILIPAIITGQLIVFIAAVVIVVFVFAMVVWALQIYLLSALALAIVVVVSPLFIPMALFQYTKPFFDNWLKELIAYTLYPALLIGYLGFFFTVIDEIYFGDLVFERVSQGGTKSVWFTLASTGSNAHLYDDALDTNTPLVLGIASGLTIKTQIIAAFLPIAMLGSVGVKVLYPMLKMALALLMFMFFNRIIVTIVGELSGGSRSAIEMGSSAQDPLKTVKQVASVAQKGAKLAKKGAQKAKEGIKKAATKKRSGGSSGGSSEGSATKISRLKK</sequence>
<comment type="similarity">
    <text evidence="2">Belongs to the TrbL/VirB6 family.</text>
</comment>
<proteinExistence type="inferred from homology"/>
<feature type="signal peptide" evidence="9">
    <location>
        <begin position="1"/>
        <end position="22"/>
    </location>
</feature>
<feature type="transmembrane region" description="Helical" evidence="8">
    <location>
        <begin position="512"/>
        <end position="544"/>
    </location>
</feature>
<dbReference type="RefSeq" id="WP_338364091.1">
    <property type="nucleotide sequence ID" value="NZ_CAWVOK010000023.1"/>
</dbReference>
<evidence type="ECO:0000256" key="8">
    <source>
        <dbReference type="SAM" id="Phobius"/>
    </source>
</evidence>
<evidence type="ECO:0000256" key="3">
    <source>
        <dbReference type="ARBA" id="ARBA00022692"/>
    </source>
</evidence>
<organism evidence="10 11">
    <name type="scientific">Candidatus Xenohaliotis californiensis</name>
    <dbReference type="NCBI Taxonomy" id="84677"/>
    <lineage>
        <taxon>Bacteria</taxon>
        <taxon>Pseudomonadati</taxon>
        <taxon>Pseudomonadota</taxon>
        <taxon>Alphaproteobacteria</taxon>
        <taxon>Rickettsiales</taxon>
        <taxon>Anaplasmataceae</taxon>
        <taxon>Candidatus Xenohaliotis</taxon>
    </lineage>
</organism>
<feature type="transmembrane region" description="Helical" evidence="8">
    <location>
        <begin position="668"/>
        <end position="687"/>
    </location>
</feature>
<keyword evidence="4 9" id="KW-0732">Signal</keyword>
<protein>
    <submittedName>
        <fullName evidence="10">Type IV secretion system protein VirB6</fullName>
    </submittedName>
</protein>
<dbReference type="EMBL" id="CAWVOK010000023">
    <property type="protein sequence ID" value="CAK8163114.1"/>
    <property type="molecule type" value="Genomic_DNA"/>
</dbReference>
<name>A0ABM9N875_9RICK</name>
<dbReference type="Proteomes" id="UP001314181">
    <property type="component" value="Unassembled WGS sequence"/>
</dbReference>
<evidence type="ECO:0000313" key="10">
    <source>
        <dbReference type="EMBL" id="CAK8163114.1"/>
    </source>
</evidence>
<feature type="chain" id="PRO_5045311647" evidence="9">
    <location>
        <begin position="23"/>
        <end position="788"/>
    </location>
</feature>